<reference evidence="3" key="1">
    <citation type="submission" date="2020-11" db="EMBL/GenBank/DDBJ databases">
        <title>Sequencing the genomes of 1000 actinobacteria strains.</title>
        <authorList>
            <person name="Klenk H.-P."/>
        </authorList>
    </citation>
    <scope>NUCLEOTIDE SEQUENCE</scope>
    <source>
        <strain evidence="3">DSM 43175</strain>
    </source>
</reference>
<dbReference type="InterPro" id="IPR044876">
    <property type="entry name" value="HRDC_dom_sf"/>
</dbReference>
<dbReference type="SUPFAM" id="SSF47819">
    <property type="entry name" value="HRDC-like"/>
    <property type="match status" value="1"/>
</dbReference>
<dbReference type="SMART" id="SM00474">
    <property type="entry name" value="35EXOc"/>
    <property type="match status" value="1"/>
</dbReference>
<dbReference type="Gene3D" id="1.10.150.80">
    <property type="entry name" value="HRDC domain"/>
    <property type="match status" value="2"/>
</dbReference>
<dbReference type="PROSITE" id="PS50967">
    <property type="entry name" value="HRDC"/>
    <property type="match status" value="1"/>
</dbReference>
<evidence type="ECO:0000256" key="1">
    <source>
        <dbReference type="SAM" id="MobiDB-lite"/>
    </source>
</evidence>
<dbReference type="AlphaFoldDB" id="A0A931DJ52"/>
<dbReference type="PANTHER" id="PTHR47649:SF1">
    <property type="entry name" value="RIBONUCLEASE D"/>
    <property type="match status" value="1"/>
</dbReference>
<dbReference type="GO" id="GO:0003676">
    <property type="term" value="F:nucleic acid binding"/>
    <property type="evidence" value="ECO:0007669"/>
    <property type="project" value="InterPro"/>
</dbReference>
<dbReference type="EMBL" id="JADOUA010000001">
    <property type="protein sequence ID" value="MBG6090970.1"/>
    <property type="molecule type" value="Genomic_DNA"/>
</dbReference>
<evidence type="ECO:0000313" key="3">
    <source>
        <dbReference type="EMBL" id="MBG6090970.1"/>
    </source>
</evidence>
<feature type="compositionally biased region" description="Low complexity" evidence="1">
    <location>
        <begin position="38"/>
        <end position="65"/>
    </location>
</feature>
<accession>A0A931DJ52</accession>
<dbReference type="GO" id="GO:0033890">
    <property type="term" value="F:ribonuclease D activity"/>
    <property type="evidence" value="ECO:0007669"/>
    <property type="project" value="UniProtKB-EC"/>
</dbReference>
<protein>
    <submittedName>
        <fullName evidence="3">Ribonuclease D</fullName>
        <ecNumber evidence="3">3.1.13.5</ecNumber>
    </submittedName>
</protein>
<comment type="caution">
    <text evidence="3">The sequence shown here is derived from an EMBL/GenBank/DDBJ whole genome shotgun (WGS) entry which is preliminary data.</text>
</comment>
<proteinExistence type="predicted"/>
<dbReference type="Gene3D" id="3.30.420.10">
    <property type="entry name" value="Ribonuclease H-like superfamily/Ribonuclease H"/>
    <property type="match status" value="1"/>
</dbReference>
<dbReference type="GO" id="GO:0006139">
    <property type="term" value="P:nucleobase-containing compound metabolic process"/>
    <property type="evidence" value="ECO:0007669"/>
    <property type="project" value="InterPro"/>
</dbReference>
<dbReference type="InterPro" id="IPR012337">
    <property type="entry name" value="RNaseH-like_sf"/>
</dbReference>
<dbReference type="InterPro" id="IPR041605">
    <property type="entry name" value="Exo_C"/>
</dbReference>
<keyword evidence="3" id="KW-0378">Hydrolase</keyword>
<feature type="domain" description="HRDC" evidence="2">
    <location>
        <begin position="335"/>
        <end position="415"/>
    </location>
</feature>
<sequence>MGSTASETEAAGGGAQAPGPQAVRPESASEESTTTDQATAPAEPAGPGASPGPAAPGTGPSTTGPSGTGPSGTTAARGSARPDTPRHGPGAGPGIAESAVTGPTGPVPGVAAEPAGTAALPLLEPREGVPPVVADAPGLERVIAAFAAGTGPVAVDAERASGYRYGQRAYLIQLRRAGAGTALIDPIACPDLSALDAALADAEMVLHAANQDLPCLAEVGLVPRRLFDTELAGRLLGYPRVGLGSMAENVLGFVLEKGHSAADWSTRPLPDDWLRYAALDVELLVELRDALVERLTAAGKLDWALEEFAAILATPPRTPRPDPWRRTSGIHRVRNRRALAVVREVWEARDRIAQERDVSPGRVLQDAAIVELALKAPKTQAELLALPTLRNRGARRHQSAWLRAVSRARGLPDKALPEANLPGDGPPPPHRWAERDPAAARRLTAARAVVSALADEHTMPAENLVQPDYVRRLAWSPPEETTPAAVGAALRALGARAWQVNLVAKPLAKALLRLESKGEL</sequence>
<dbReference type="EC" id="3.1.13.5" evidence="3"/>
<dbReference type="SMART" id="SM00341">
    <property type="entry name" value="HRDC"/>
    <property type="match status" value="1"/>
</dbReference>
<feature type="region of interest" description="Disordered" evidence="1">
    <location>
        <begin position="413"/>
        <end position="434"/>
    </location>
</feature>
<dbReference type="Pfam" id="PF01612">
    <property type="entry name" value="DNA_pol_A_exo1"/>
    <property type="match status" value="1"/>
</dbReference>
<gene>
    <name evidence="3" type="ORF">IW256_005083</name>
</gene>
<dbReference type="CDD" id="cd06142">
    <property type="entry name" value="RNaseD_exo"/>
    <property type="match status" value="1"/>
</dbReference>
<dbReference type="Proteomes" id="UP000614047">
    <property type="component" value="Unassembled WGS sequence"/>
</dbReference>
<dbReference type="GO" id="GO:0000166">
    <property type="term" value="F:nucleotide binding"/>
    <property type="evidence" value="ECO:0007669"/>
    <property type="project" value="InterPro"/>
</dbReference>
<feature type="compositionally biased region" description="Low complexity" evidence="1">
    <location>
        <begin position="1"/>
        <end position="10"/>
    </location>
</feature>
<dbReference type="SUPFAM" id="SSF53098">
    <property type="entry name" value="Ribonuclease H-like"/>
    <property type="match status" value="1"/>
</dbReference>
<dbReference type="InterPro" id="IPR010997">
    <property type="entry name" value="HRDC-like_sf"/>
</dbReference>
<dbReference type="InterPro" id="IPR036397">
    <property type="entry name" value="RNaseH_sf"/>
</dbReference>
<dbReference type="Pfam" id="PF00570">
    <property type="entry name" value="HRDC"/>
    <property type="match status" value="1"/>
</dbReference>
<feature type="region of interest" description="Disordered" evidence="1">
    <location>
        <begin position="1"/>
        <end position="113"/>
    </location>
</feature>
<dbReference type="InterPro" id="IPR002121">
    <property type="entry name" value="HRDC_dom"/>
</dbReference>
<evidence type="ECO:0000259" key="2">
    <source>
        <dbReference type="PROSITE" id="PS50967"/>
    </source>
</evidence>
<keyword evidence="4" id="KW-1185">Reference proteome</keyword>
<dbReference type="PANTHER" id="PTHR47649">
    <property type="entry name" value="RIBONUCLEASE D"/>
    <property type="match status" value="1"/>
</dbReference>
<dbReference type="InterPro" id="IPR051086">
    <property type="entry name" value="RNase_D-like"/>
</dbReference>
<name>A0A931DJ52_9ACTN</name>
<dbReference type="Pfam" id="PF18305">
    <property type="entry name" value="DNA_pol_A_exoN"/>
    <property type="match status" value="1"/>
</dbReference>
<evidence type="ECO:0000313" key="4">
    <source>
        <dbReference type="Proteomes" id="UP000614047"/>
    </source>
</evidence>
<dbReference type="InterPro" id="IPR002562">
    <property type="entry name" value="3'-5'_exonuclease_dom"/>
</dbReference>
<dbReference type="GO" id="GO:0008408">
    <property type="term" value="F:3'-5' exonuclease activity"/>
    <property type="evidence" value="ECO:0007669"/>
    <property type="project" value="InterPro"/>
</dbReference>
<organism evidence="3 4">
    <name type="scientific">Actinomadura viridis</name>
    <dbReference type="NCBI Taxonomy" id="58110"/>
    <lineage>
        <taxon>Bacteria</taxon>
        <taxon>Bacillati</taxon>
        <taxon>Actinomycetota</taxon>
        <taxon>Actinomycetes</taxon>
        <taxon>Streptosporangiales</taxon>
        <taxon>Thermomonosporaceae</taxon>
        <taxon>Actinomadura</taxon>
    </lineage>
</organism>